<protein>
    <submittedName>
        <fullName evidence="8">Putative esterase</fullName>
    </submittedName>
</protein>
<evidence type="ECO:0000313" key="9">
    <source>
        <dbReference type="Proteomes" id="UP000445000"/>
    </source>
</evidence>
<keyword evidence="5" id="KW-0378">Hydrolase</keyword>
<organism evidence="8 9">
    <name type="scientific">Steroidobacter agaridevorans</name>
    <dbReference type="NCBI Taxonomy" id="2695856"/>
    <lineage>
        <taxon>Bacteria</taxon>
        <taxon>Pseudomonadati</taxon>
        <taxon>Pseudomonadota</taxon>
        <taxon>Gammaproteobacteria</taxon>
        <taxon>Steroidobacterales</taxon>
        <taxon>Steroidobacteraceae</taxon>
        <taxon>Steroidobacter</taxon>
    </lineage>
</organism>
<gene>
    <name evidence="8" type="ORF">GCM10011487_44080</name>
</gene>
<proteinExistence type="inferred from homology"/>
<evidence type="ECO:0000256" key="6">
    <source>
        <dbReference type="ARBA" id="ARBA00022837"/>
    </source>
</evidence>
<dbReference type="EMBL" id="BLJN01000004">
    <property type="protein sequence ID" value="GFE82408.1"/>
    <property type="molecule type" value="Genomic_DNA"/>
</dbReference>
<keyword evidence="3" id="KW-0479">Metal-binding</keyword>
<accession>A0A829YHW3</accession>
<dbReference type="InterPro" id="IPR029058">
    <property type="entry name" value="AB_hydrolase_fold"/>
</dbReference>
<evidence type="ECO:0000256" key="7">
    <source>
        <dbReference type="ARBA" id="ARBA00023157"/>
    </source>
</evidence>
<dbReference type="GO" id="GO:0052689">
    <property type="term" value="F:carboxylic ester hydrolase activity"/>
    <property type="evidence" value="ECO:0007669"/>
    <property type="project" value="UniProtKB-KW"/>
</dbReference>
<dbReference type="AlphaFoldDB" id="A0A829YHW3"/>
<name>A0A829YHW3_9GAMM</name>
<comment type="similarity">
    <text evidence="1">Belongs to the tannase family.</text>
</comment>
<dbReference type="GO" id="GO:0046872">
    <property type="term" value="F:metal ion binding"/>
    <property type="evidence" value="ECO:0007669"/>
    <property type="project" value="UniProtKB-KW"/>
</dbReference>
<dbReference type="Proteomes" id="UP000445000">
    <property type="component" value="Unassembled WGS sequence"/>
</dbReference>
<dbReference type="InterPro" id="IPR011118">
    <property type="entry name" value="Tannase/feruloyl_esterase"/>
</dbReference>
<sequence length="534" mass="57733">MKQIYLAALTLAFASLTGCDSDVVGETKVTDGEKHCTALRGTQLGFGTVEKAEHIAQGEQLVSLWKRLTLKVLAPQLPPISVLAPRDFCRVSAELHAAPGSLVKVQVWLPYEWNGKMYAGGGGGFNGGLFAAPLVMYEASTKGYASVVTDVGHEMSESAEFARNREQFIDYGYRGNHVTAVFTKDLIKAYYGKPATRAYFVGGSNGGREALMEARRFPEDYDGIVAGMPANSFTKLVGVSFLWNHQAVQSAPNLGTKLGLVYGAVMAKCDALDEVEDRVLENPLQCQFDPSELQCKGNDAADCLTSNEVAALRKIYGGPRLKDGTQVFPGQSVGGEGIATNWDTWIVGEKSIQAGMGEEFLRWMVYGDAKWDKSQFDLDRDYPLAMERAAPVLDSDDPDLSGFLARGGKLIIHHGWADAAIPPASTLNYYDALRSKLGAAADQHVRLFMVPGMLHGSGGGHAPTSYDMLSELDRWVEGGTPPERVIVSKYETNQPFALGDQGKVVRTRPLCAWPKVASYGGSGSTDDAANFSCK</sequence>
<keyword evidence="7" id="KW-1015">Disulfide bond</keyword>
<keyword evidence="4" id="KW-0732">Signal</keyword>
<keyword evidence="2" id="KW-0719">Serine esterase</keyword>
<dbReference type="PANTHER" id="PTHR33938">
    <property type="entry name" value="FERULOYL ESTERASE B-RELATED"/>
    <property type="match status" value="1"/>
</dbReference>
<keyword evidence="9" id="KW-1185">Reference proteome</keyword>
<evidence type="ECO:0000256" key="4">
    <source>
        <dbReference type="ARBA" id="ARBA00022729"/>
    </source>
</evidence>
<evidence type="ECO:0000256" key="1">
    <source>
        <dbReference type="ARBA" id="ARBA00006249"/>
    </source>
</evidence>
<keyword evidence="6" id="KW-0106">Calcium</keyword>
<evidence type="ECO:0000256" key="5">
    <source>
        <dbReference type="ARBA" id="ARBA00022801"/>
    </source>
</evidence>
<reference evidence="9" key="1">
    <citation type="submission" date="2020-01" db="EMBL/GenBank/DDBJ databases">
        <title>'Steroidobacter agaridevorans' sp. nov., agar-degrading bacteria isolated from rhizosphere soils.</title>
        <authorList>
            <person name="Ikenaga M."/>
            <person name="Kataoka M."/>
            <person name="Murouchi A."/>
            <person name="Katsuragi S."/>
            <person name="Sakai M."/>
        </authorList>
    </citation>
    <scope>NUCLEOTIDE SEQUENCE [LARGE SCALE GENOMIC DNA]</scope>
    <source>
        <strain evidence="9">YU21-B</strain>
    </source>
</reference>
<evidence type="ECO:0000256" key="2">
    <source>
        <dbReference type="ARBA" id="ARBA00022487"/>
    </source>
</evidence>
<dbReference type="RefSeq" id="WP_161814057.1">
    <property type="nucleotide sequence ID" value="NZ_BLJN01000004.1"/>
</dbReference>
<dbReference type="PANTHER" id="PTHR33938:SF15">
    <property type="entry name" value="FERULOYL ESTERASE B-RELATED"/>
    <property type="match status" value="1"/>
</dbReference>
<dbReference type="Gene3D" id="3.40.50.1820">
    <property type="entry name" value="alpha/beta hydrolase"/>
    <property type="match status" value="1"/>
</dbReference>
<evidence type="ECO:0000256" key="3">
    <source>
        <dbReference type="ARBA" id="ARBA00022723"/>
    </source>
</evidence>
<dbReference type="Pfam" id="PF07519">
    <property type="entry name" value="Tannase"/>
    <property type="match status" value="1"/>
</dbReference>
<evidence type="ECO:0000313" key="8">
    <source>
        <dbReference type="EMBL" id="GFE82408.1"/>
    </source>
</evidence>
<dbReference type="PROSITE" id="PS51257">
    <property type="entry name" value="PROKAR_LIPOPROTEIN"/>
    <property type="match status" value="1"/>
</dbReference>
<comment type="caution">
    <text evidence="8">The sequence shown here is derived from an EMBL/GenBank/DDBJ whole genome shotgun (WGS) entry which is preliminary data.</text>
</comment>
<dbReference type="SUPFAM" id="SSF53474">
    <property type="entry name" value="alpha/beta-Hydrolases"/>
    <property type="match status" value="1"/>
</dbReference>